<evidence type="ECO:0000256" key="4">
    <source>
        <dbReference type="ARBA" id="ARBA00023136"/>
    </source>
</evidence>
<feature type="transmembrane region" description="Helical" evidence="5">
    <location>
        <begin position="216"/>
        <end position="236"/>
    </location>
</feature>
<dbReference type="EMBL" id="SMKL01000007">
    <property type="protein sequence ID" value="TDC53755.1"/>
    <property type="molecule type" value="Genomic_DNA"/>
</dbReference>
<reference evidence="7 8" key="1">
    <citation type="submission" date="2019-02" db="EMBL/GenBank/DDBJ databases">
        <title>Draft genome sequences of novel Actinobacteria.</title>
        <authorList>
            <person name="Sahin N."/>
            <person name="Ay H."/>
            <person name="Saygin H."/>
        </authorList>
    </citation>
    <scope>NUCLEOTIDE SEQUENCE [LARGE SCALE GENOMIC DNA]</scope>
    <source>
        <strain evidence="7 8">KC603</strain>
    </source>
</reference>
<feature type="transmembrane region" description="Helical" evidence="5">
    <location>
        <begin position="20"/>
        <end position="38"/>
    </location>
</feature>
<dbReference type="Pfam" id="PF01061">
    <property type="entry name" value="ABC2_membrane"/>
    <property type="match status" value="1"/>
</dbReference>
<dbReference type="InterPro" id="IPR013525">
    <property type="entry name" value="ABC2_TM"/>
</dbReference>
<dbReference type="RefSeq" id="WP_131979762.1">
    <property type="nucleotide sequence ID" value="NZ_SMKL01000007.1"/>
</dbReference>
<evidence type="ECO:0000256" key="5">
    <source>
        <dbReference type="SAM" id="Phobius"/>
    </source>
</evidence>
<keyword evidence="2 5" id="KW-0812">Transmembrane</keyword>
<dbReference type="PANTHER" id="PTHR43077">
    <property type="entry name" value="TRANSPORT PERMEASE YVFS-RELATED"/>
    <property type="match status" value="1"/>
</dbReference>
<evidence type="ECO:0000313" key="7">
    <source>
        <dbReference type="EMBL" id="TDC53755.1"/>
    </source>
</evidence>
<dbReference type="GO" id="GO:0140359">
    <property type="term" value="F:ABC-type transporter activity"/>
    <property type="evidence" value="ECO:0007669"/>
    <property type="project" value="InterPro"/>
</dbReference>
<comment type="subcellular location">
    <subcellularLocation>
        <location evidence="1">Membrane</location>
        <topology evidence="1">Multi-pass membrane protein</topology>
    </subcellularLocation>
</comment>
<dbReference type="GO" id="GO:0016020">
    <property type="term" value="C:membrane"/>
    <property type="evidence" value="ECO:0007669"/>
    <property type="project" value="UniProtKB-SubCell"/>
</dbReference>
<feature type="domain" description="ABC-2 type transporter transmembrane" evidence="6">
    <location>
        <begin position="5"/>
        <end position="199"/>
    </location>
</feature>
<evidence type="ECO:0000259" key="6">
    <source>
        <dbReference type="Pfam" id="PF01061"/>
    </source>
</evidence>
<dbReference type="PANTHER" id="PTHR43077:SF11">
    <property type="entry name" value="TRANSPORT PERMEASE YVFS-RELATED"/>
    <property type="match status" value="1"/>
</dbReference>
<comment type="caution">
    <text evidence="7">The sequence shown here is derived from an EMBL/GenBank/DDBJ whole genome shotgun (WGS) entry which is preliminary data.</text>
</comment>
<feature type="transmembrane region" description="Helical" evidence="5">
    <location>
        <begin position="132"/>
        <end position="153"/>
    </location>
</feature>
<dbReference type="Proteomes" id="UP000295621">
    <property type="component" value="Unassembled WGS sequence"/>
</dbReference>
<name>A0A4V2XXL5_9ACTN</name>
<dbReference type="InterPro" id="IPR051328">
    <property type="entry name" value="T7SS_ABC-Transporter"/>
</dbReference>
<feature type="transmembrane region" description="Helical" evidence="5">
    <location>
        <begin position="95"/>
        <end position="120"/>
    </location>
</feature>
<keyword evidence="4 5" id="KW-0472">Membrane</keyword>
<dbReference type="AlphaFoldDB" id="A0A4V2XXL5"/>
<evidence type="ECO:0000313" key="8">
    <source>
        <dbReference type="Proteomes" id="UP000295621"/>
    </source>
</evidence>
<keyword evidence="8" id="KW-1185">Reference proteome</keyword>
<accession>A0A4V2XXL5</accession>
<protein>
    <submittedName>
        <fullName evidence="7">ABC transporter permease</fullName>
    </submittedName>
</protein>
<sequence>MSLVLTYARYQFLETVRIPVAVIATVFFPAASMLFFVVPSIGSDPRAATLATASMVVFASMVTCLFQYGAGVAEDRALPWEPFVRTLPAGPGPRFAARVLVGTAFVLVAVVPVVVIAVLFTEATLSPARFAAALGALVVVVVPFTLLGLAIGYSLPAKAATAVATISFLPLAFGGGLMGDPEDLPGFIETIAPFLPTRGAGELIWAAVSDIAVEPVSMIMLGVWTVAAGAAAVVAYRRDEGRRFS</sequence>
<proteinExistence type="predicted"/>
<evidence type="ECO:0000256" key="3">
    <source>
        <dbReference type="ARBA" id="ARBA00022989"/>
    </source>
</evidence>
<evidence type="ECO:0000256" key="1">
    <source>
        <dbReference type="ARBA" id="ARBA00004141"/>
    </source>
</evidence>
<organism evidence="7 8">
    <name type="scientific">Jiangella ureilytica</name>
    <dbReference type="NCBI Taxonomy" id="2530374"/>
    <lineage>
        <taxon>Bacteria</taxon>
        <taxon>Bacillati</taxon>
        <taxon>Actinomycetota</taxon>
        <taxon>Actinomycetes</taxon>
        <taxon>Jiangellales</taxon>
        <taxon>Jiangellaceae</taxon>
        <taxon>Jiangella</taxon>
    </lineage>
</organism>
<keyword evidence="3 5" id="KW-1133">Transmembrane helix</keyword>
<evidence type="ECO:0000256" key="2">
    <source>
        <dbReference type="ARBA" id="ARBA00022692"/>
    </source>
</evidence>
<feature type="transmembrane region" description="Helical" evidence="5">
    <location>
        <begin position="50"/>
        <end position="70"/>
    </location>
</feature>
<dbReference type="OrthoDB" id="3745966at2"/>
<gene>
    <name evidence="7" type="ORF">E1212_04525</name>
</gene>